<sequence length="99" mass="11097">MSCPHCNWPATVRTSETVSVLTRQTTYSCSNWECGHNFKTLEEIVCSLTPSSTPNPAIHLPLSSHVRRGLLQRQLNHERIVDHIPENGTPSTLDLFEDG</sequence>
<dbReference type="InterPro" id="IPR007684">
    <property type="entry name" value="Znf_Ogr/Delta"/>
</dbReference>
<evidence type="ECO:0000313" key="2">
    <source>
        <dbReference type="EMBL" id="KJA09084.1"/>
    </source>
</evidence>
<dbReference type="EMBL" id="JXYQ01000073">
    <property type="protein sequence ID" value="KJA09084.1"/>
    <property type="molecule type" value="Genomic_DNA"/>
</dbReference>
<dbReference type="Proteomes" id="UP000032566">
    <property type="component" value="Unassembled WGS sequence"/>
</dbReference>
<comment type="caution">
    <text evidence="2">The sequence shown here is derived from an EMBL/GenBank/DDBJ whole genome shotgun (WGS) entry which is preliminary data.</text>
</comment>
<accession>A0A0D7K4Z8</accession>
<gene>
    <name evidence="2" type="ORF">RP29_18415</name>
</gene>
<name>A0A0D7K4Z8_9BURK</name>
<dbReference type="Pfam" id="PF04606">
    <property type="entry name" value="Ogr_Delta"/>
    <property type="match status" value="1"/>
</dbReference>
<reference evidence="2 3" key="1">
    <citation type="submission" date="2014-12" db="EMBL/GenBank/DDBJ databases">
        <title>Isolation of bacteria from lake water.</title>
        <authorList>
            <person name="Sheng K.-Y."/>
            <person name="Chin P.-S."/>
            <person name="Chan K.-G."/>
            <person name="Tan G.S."/>
        </authorList>
    </citation>
    <scope>NUCLEOTIDE SEQUENCE [LARGE SCALE GENOMIC DNA]</scope>
    <source>
        <strain evidence="2 3">KY4</strain>
    </source>
</reference>
<proteinExistence type="predicted"/>
<evidence type="ECO:0000259" key="1">
    <source>
        <dbReference type="Pfam" id="PF04606"/>
    </source>
</evidence>
<feature type="domain" description="Zinc finger Ogr/Delta-type" evidence="1">
    <location>
        <begin position="3"/>
        <end position="45"/>
    </location>
</feature>
<organism evidence="2 3">
    <name type="scientific">Acidovorax temperans</name>
    <dbReference type="NCBI Taxonomy" id="80878"/>
    <lineage>
        <taxon>Bacteria</taxon>
        <taxon>Pseudomonadati</taxon>
        <taxon>Pseudomonadota</taxon>
        <taxon>Betaproteobacteria</taxon>
        <taxon>Burkholderiales</taxon>
        <taxon>Comamonadaceae</taxon>
        <taxon>Acidovorax</taxon>
    </lineage>
</organism>
<dbReference type="AlphaFoldDB" id="A0A0D7K4Z8"/>
<keyword evidence="3" id="KW-1185">Reference proteome</keyword>
<protein>
    <recommendedName>
        <fullName evidence="1">Zinc finger Ogr/Delta-type domain-containing protein</fullName>
    </recommendedName>
</protein>
<evidence type="ECO:0000313" key="3">
    <source>
        <dbReference type="Proteomes" id="UP000032566"/>
    </source>
</evidence>
<dbReference type="PATRIC" id="fig|80878.5.peg.3648"/>